<keyword evidence="3 7" id="KW-0028">Amino-acid biosynthesis</keyword>
<evidence type="ECO:0000256" key="7">
    <source>
        <dbReference type="HAMAP-Rule" id="MF_00150"/>
    </source>
</evidence>
<comment type="function">
    <text evidence="7">Catalyzes the NADPH-dependent reduction of N-acetyl-5-glutamyl phosphate to yield N-acetyl-L-glutamate 5-semialdehyde.</text>
</comment>
<proteinExistence type="inferred from homology"/>
<comment type="subcellular location">
    <subcellularLocation>
        <location evidence="7">Cytoplasm</location>
    </subcellularLocation>
</comment>
<evidence type="ECO:0000256" key="3">
    <source>
        <dbReference type="ARBA" id="ARBA00022605"/>
    </source>
</evidence>
<dbReference type="GO" id="GO:0005737">
    <property type="term" value="C:cytoplasm"/>
    <property type="evidence" value="ECO:0007669"/>
    <property type="project" value="UniProtKB-SubCell"/>
</dbReference>
<dbReference type="EC" id="1.2.1.38" evidence="7"/>
<dbReference type="NCBIfam" id="TIGR01850">
    <property type="entry name" value="argC"/>
    <property type="match status" value="1"/>
</dbReference>
<evidence type="ECO:0000256" key="6">
    <source>
        <dbReference type="ARBA" id="ARBA00050557"/>
    </source>
</evidence>
<keyword evidence="7" id="KW-0963">Cytoplasm</keyword>
<dbReference type="SUPFAM" id="SSF55347">
    <property type="entry name" value="Glyceraldehyde-3-phosphate dehydrogenase-like, C-terminal domain"/>
    <property type="match status" value="1"/>
</dbReference>
<feature type="active site" evidence="7 8">
    <location>
        <position position="150"/>
    </location>
</feature>
<evidence type="ECO:0000313" key="10">
    <source>
        <dbReference type="EMBL" id="HFC97871.1"/>
    </source>
</evidence>
<dbReference type="Gene3D" id="3.40.50.720">
    <property type="entry name" value="NAD(P)-binding Rossmann-like Domain"/>
    <property type="match status" value="1"/>
</dbReference>
<dbReference type="AlphaFoldDB" id="A0A7C3CKA9"/>
<keyword evidence="5 7" id="KW-0560">Oxidoreductase</keyword>
<dbReference type="SUPFAM" id="SSF51735">
    <property type="entry name" value="NAD(P)-binding Rossmann-fold domains"/>
    <property type="match status" value="1"/>
</dbReference>
<dbReference type="GO" id="GO:0051287">
    <property type="term" value="F:NAD binding"/>
    <property type="evidence" value="ECO:0007669"/>
    <property type="project" value="InterPro"/>
</dbReference>
<dbReference type="GO" id="GO:0003942">
    <property type="term" value="F:N-acetyl-gamma-glutamyl-phosphate reductase activity"/>
    <property type="evidence" value="ECO:0007669"/>
    <property type="project" value="UniProtKB-UniRule"/>
</dbReference>
<keyword evidence="4 7" id="KW-0521">NADP</keyword>
<dbReference type="Proteomes" id="UP000886043">
    <property type="component" value="Unassembled WGS sequence"/>
</dbReference>
<dbReference type="UniPathway" id="UPA00068">
    <property type="reaction ID" value="UER00108"/>
</dbReference>
<protein>
    <recommendedName>
        <fullName evidence="7">N-acetyl-gamma-glutamyl-phosphate reductase</fullName>
        <shortName evidence="7">AGPR</shortName>
        <ecNumber evidence="7">1.2.1.38</ecNumber>
    </recommendedName>
    <alternativeName>
        <fullName evidence="7">N-acetyl-glutamate semialdehyde dehydrogenase</fullName>
        <shortName evidence="7">NAGSA dehydrogenase</shortName>
    </alternativeName>
</protein>
<dbReference type="InterPro" id="IPR036291">
    <property type="entry name" value="NAD(P)-bd_dom_sf"/>
</dbReference>
<dbReference type="GO" id="GO:0070401">
    <property type="term" value="F:NADP+ binding"/>
    <property type="evidence" value="ECO:0007669"/>
    <property type="project" value="InterPro"/>
</dbReference>
<sequence length="344" mass="38079">MVRVAVVGATGYTGLELLRLSGGHPEIKIVLATSRREAGKTLSAYWGFSPLPYELEMVPPDPARIASEAEVAFLCVPHGTAQEMAAELLKRGLRVIDLSADFRLPDPAVYETWYEVSHRYPELLGEAVYGLSEIYGRSLRRARLVANPGCYPTAALLPLLPLLREGLIEARDIIIDAKSGVSGAGRKAEVSLSFCEVNEDFRAYRVAAHRHTPEIEAQLSRATGKEVRVIFTPHLTPMQRGILATIYVYPREKEERIHEFLKEFYASSPFVEVLPRGRFPRVAAVRGTNLCQVGLKLDPRTGRLLLFSAIDNLIKGASGQALQNLNLMYGFPEDLGLPRSPVFP</sequence>
<dbReference type="Pfam" id="PF22698">
    <property type="entry name" value="Semialdhyde_dhC_1"/>
    <property type="match status" value="1"/>
</dbReference>
<reference evidence="10" key="1">
    <citation type="journal article" date="2020" name="mSystems">
        <title>Genome- and Community-Level Interaction Insights into Carbon Utilization and Element Cycling Functions of Hydrothermarchaeota in Hydrothermal Sediment.</title>
        <authorList>
            <person name="Zhou Z."/>
            <person name="Liu Y."/>
            <person name="Xu W."/>
            <person name="Pan J."/>
            <person name="Luo Z.H."/>
            <person name="Li M."/>
        </authorList>
    </citation>
    <scope>NUCLEOTIDE SEQUENCE [LARGE SCALE GENOMIC DNA]</scope>
    <source>
        <strain evidence="10">HyVt-483</strain>
    </source>
</reference>
<dbReference type="Pfam" id="PF01118">
    <property type="entry name" value="Semialdhyde_dh"/>
    <property type="match status" value="1"/>
</dbReference>
<comment type="catalytic activity">
    <reaction evidence="6 7">
        <text>N-acetyl-L-glutamate 5-semialdehyde + phosphate + NADP(+) = N-acetyl-L-glutamyl 5-phosphate + NADPH + H(+)</text>
        <dbReference type="Rhea" id="RHEA:21588"/>
        <dbReference type="ChEBI" id="CHEBI:15378"/>
        <dbReference type="ChEBI" id="CHEBI:29123"/>
        <dbReference type="ChEBI" id="CHEBI:43474"/>
        <dbReference type="ChEBI" id="CHEBI:57783"/>
        <dbReference type="ChEBI" id="CHEBI:57936"/>
        <dbReference type="ChEBI" id="CHEBI:58349"/>
        <dbReference type="EC" id="1.2.1.38"/>
    </reaction>
</comment>
<evidence type="ECO:0000256" key="5">
    <source>
        <dbReference type="ARBA" id="ARBA00023002"/>
    </source>
</evidence>
<dbReference type="GO" id="GO:0006526">
    <property type="term" value="P:L-arginine biosynthetic process"/>
    <property type="evidence" value="ECO:0007669"/>
    <property type="project" value="UniProtKB-UniRule"/>
</dbReference>
<dbReference type="SMART" id="SM00859">
    <property type="entry name" value="Semialdhyde_dh"/>
    <property type="match status" value="1"/>
</dbReference>
<dbReference type="Gene3D" id="3.30.360.10">
    <property type="entry name" value="Dihydrodipicolinate Reductase, domain 2"/>
    <property type="match status" value="1"/>
</dbReference>
<dbReference type="InterPro" id="IPR023013">
    <property type="entry name" value="AGPR_AS"/>
</dbReference>
<keyword evidence="2 7" id="KW-0055">Arginine biosynthesis</keyword>
<name>A0A7C3CKA9_9BACT</name>
<evidence type="ECO:0000259" key="9">
    <source>
        <dbReference type="SMART" id="SM00859"/>
    </source>
</evidence>
<accession>A0A7C3CKA9</accession>
<dbReference type="InterPro" id="IPR058924">
    <property type="entry name" value="AGPR_dimerisation_dom"/>
</dbReference>
<comment type="pathway">
    <text evidence="1 7">Amino-acid biosynthesis; L-arginine biosynthesis; N(2)-acetyl-L-ornithine from L-glutamate: step 3/4.</text>
</comment>
<dbReference type="FunFam" id="3.30.360.10:FF:000014">
    <property type="entry name" value="N-acetyl-gamma-glutamyl-phosphate reductase"/>
    <property type="match status" value="1"/>
</dbReference>
<dbReference type="InterPro" id="IPR000706">
    <property type="entry name" value="AGPR_type-1"/>
</dbReference>
<comment type="caution">
    <text evidence="10">The sequence shown here is derived from an EMBL/GenBank/DDBJ whole genome shotgun (WGS) entry which is preliminary data.</text>
</comment>
<dbReference type="CDD" id="cd17895">
    <property type="entry name" value="AGPR_1_N"/>
    <property type="match status" value="1"/>
</dbReference>
<dbReference type="EMBL" id="DRMH01000071">
    <property type="protein sequence ID" value="HFC97871.1"/>
    <property type="molecule type" value="Genomic_DNA"/>
</dbReference>
<dbReference type="CDD" id="cd23934">
    <property type="entry name" value="AGPR_1_C"/>
    <property type="match status" value="1"/>
</dbReference>
<dbReference type="PANTHER" id="PTHR32338:SF10">
    <property type="entry name" value="N-ACETYL-GAMMA-GLUTAMYL-PHOSPHATE REDUCTASE, CHLOROPLASTIC-RELATED"/>
    <property type="match status" value="1"/>
</dbReference>
<comment type="similarity">
    <text evidence="7">Belongs to the NAGSA dehydrogenase family. Type 1 subfamily.</text>
</comment>
<dbReference type="InterPro" id="IPR000534">
    <property type="entry name" value="Semialdehyde_DH_NAD-bd"/>
</dbReference>
<evidence type="ECO:0000256" key="1">
    <source>
        <dbReference type="ARBA" id="ARBA00004862"/>
    </source>
</evidence>
<feature type="domain" description="Semialdehyde dehydrogenase NAD-binding" evidence="9">
    <location>
        <begin position="3"/>
        <end position="142"/>
    </location>
</feature>
<evidence type="ECO:0000256" key="2">
    <source>
        <dbReference type="ARBA" id="ARBA00022571"/>
    </source>
</evidence>
<organism evidence="10">
    <name type="scientific">Thermosulfurimonas dismutans</name>
    <dbReference type="NCBI Taxonomy" id="999894"/>
    <lineage>
        <taxon>Bacteria</taxon>
        <taxon>Pseudomonadati</taxon>
        <taxon>Thermodesulfobacteriota</taxon>
        <taxon>Thermodesulfobacteria</taxon>
        <taxon>Thermodesulfobacteriales</taxon>
        <taxon>Thermodesulfobacteriaceae</taxon>
        <taxon>Thermosulfurimonas</taxon>
    </lineage>
</organism>
<dbReference type="PROSITE" id="PS01224">
    <property type="entry name" value="ARGC"/>
    <property type="match status" value="1"/>
</dbReference>
<dbReference type="PANTHER" id="PTHR32338">
    <property type="entry name" value="N-ACETYL-GAMMA-GLUTAMYL-PHOSPHATE REDUCTASE, CHLOROPLASTIC-RELATED-RELATED"/>
    <property type="match status" value="1"/>
</dbReference>
<gene>
    <name evidence="7" type="primary">argC</name>
    <name evidence="10" type="ORF">ENJ40_05375</name>
</gene>
<evidence type="ECO:0000256" key="4">
    <source>
        <dbReference type="ARBA" id="ARBA00022857"/>
    </source>
</evidence>
<dbReference type="HAMAP" id="MF_00150">
    <property type="entry name" value="ArgC_type1"/>
    <property type="match status" value="1"/>
</dbReference>
<dbReference type="InterPro" id="IPR050085">
    <property type="entry name" value="AGPR"/>
</dbReference>
<evidence type="ECO:0000256" key="8">
    <source>
        <dbReference type="PROSITE-ProRule" id="PRU10010"/>
    </source>
</evidence>